<keyword evidence="3" id="KW-0547">Nucleotide-binding</keyword>
<sequence length="150" mass="16481">MFEFLWSLISHDIGIDLGTANTMVHVKNKGIVIREPSVVAQHKKSKQILAIGTEAKRMLGKTPSSIVAVRPLSDGVISDFDITEQMLRYFIRKVHQTRSLLPKIPRPRVVIGVPSGVTEVERKAVIDAAMRAGAREVFLIEEPMAAAIGA</sequence>
<evidence type="ECO:0000256" key="3">
    <source>
        <dbReference type="ARBA" id="ARBA00022741"/>
    </source>
</evidence>
<dbReference type="PRINTS" id="PR01652">
    <property type="entry name" value="SHAPEPROTEIN"/>
</dbReference>
<keyword evidence="5" id="KW-0133">Cell shape</keyword>
<dbReference type="AlphaFoldDB" id="A0A2M7WYK2"/>
<evidence type="ECO:0000256" key="4">
    <source>
        <dbReference type="ARBA" id="ARBA00022840"/>
    </source>
</evidence>
<name>A0A2M7WYK2_UNCKA</name>
<protein>
    <submittedName>
        <fullName evidence="7">Rod shape-determining protein</fullName>
    </submittedName>
</protein>
<dbReference type="PANTHER" id="PTHR42749">
    <property type="entry name" value="CELL SHAPE-DETERMINING PROTEIN MREB"/>
    <property type="match status" value="1"/>
</dbReference>
<dbReference type="SUPFAM" id="SSF53067">
    <property type="entry name" value="Actin-like ATPase domain"/>
    <property type="match status" value="1"/>
</dbReference>
<dbReference type="PANTHER" id="PTHR42749:SF1">
    <property type="entry name" value="CELL SHAPE-DETERMINING PROTEIN MREB"/>
    <property type="match status" value="1"/>
</dbReference>
<reference evidence="8" key="1">
    <citation type="submission" date="2017-09" db="EMBL/GenBank/DDBJ databases">
        <title>Depth-based differentiation of microbial function through sediment-hosted aquifers and enrichment of novel symbionts in the deep terrestrial subsurface.</title>
        <authorList>
            <person name="Probst A.J."/>
            <person name="Ladd B."/>
            <person name="Jarett J.K."/>
            <person name="Geller-Mcgrath D.E."/>
            <person name="Sieber C.M.K."/>
            <person name="Emerson J.B."/>
            <person name="Anantharaman K."/>
            <person name="Thomas B.C."/>
            <person name="Malmstrom R."/>
            <person name="Stieglmeier M."/>
            <person name="Klingl A."/>
            <person name="Woyke T."/>
            <person name="Ryan C.M."/>
            <person name="Banfield J.F."/>
        </authorList>
    </citation>
    <scope>NUCLEOTIDE SEQUENCE [LARGE SCALE GENOMIC DNA]</scope>
</reference>
<keyword evidence="2" id="KW-0963">Cytoplasm</keyword>
<dbReference type="GO" id="GO:0005524">
    <property type="term" value="F:ATP binding"/>
    <property type="evidence" value="ECO:0007669"/>
    <property type="project" value="UniProtKB-KW"/>
</dbReference>
<evidence type="ECO:0000313" key="7">
    <source>
        <dbReference type="EMBL" id="PJA38298.1"/>
    </source>
</evidence>
<dbReference type="InterPro" id="IPR043129">
    <property type="entry name" value="ATPase_NBD"/>
</dbReference>
<evidence type="ECO:0000256" key="1">
    <source>
        <dbReference type="ARBA" id="ARBA00004496"/>
    </source>
</evidence>
<organism evidence="7 8">
    <name type="scientific">candidate division WWE3 bacterium CG_4_9_14_3_um_filter_43_9</name>
    <dbReference type="NCBI Taxonomy" id="1975082"/>
    <lineage>
        <taxon>Bacteria</taxon>
        <taxon>Katanobacteria</taxon>
    </lineage>
</organism>
<proteinExistence type="inferred from homology"/>
<comment type="subcellular location">
    <subcellularLocation>
        <location evidence="1">Cytoplasm</location>
    </subcellularLocation>
</comment>
<feature type="non-terminal residue" evidence="7">
    <location>
        <position position="150"/>
    </location>
</feature>
<comment type="similarity">
    <text evidence="6">Belongs to the FtsA/MreB family.</text>
</comment>
<dbReference type="InterPro" id="IPR004753">
    <property type="entry name" value="MreB"/>
</dbReference>
<dbReference type="EMBL" id="PFXB01000024">
    <property type="protein sequence ID" value="PJA38298.1"/>
    <property type="molecule type" value="Genomic_DNA"/>
</dbReference>
<evidence type="ECO:0000256" key="6">
    <source>
        <dbReference type="ARBA" id="ARBA00023458"/>
    </source>
</evidence>
<dbReference type="GO" id="GO:0005737">
    <property type="term" value="C:cytoplasm"/>
    <property type="evidence" value="ECO:0007669"/>
    <property type="project" value="UniProtKB-SubCell"/>
</dbReference>
<evidence type="ECO:0000256" key="2">
    <source>
        <dbReference type="ARBA" id="ARBA00022490"/>
    </source>
</evidence>
<dbReference type="GO" id="GO:0008360">
    <property type="term" value="P:regulation of cell shape"/>
    <property type="evidence" value="ECO:0007669"/>
    <property type="project" value="UniProtKB-KW"/>
</dbReference>
<comment type="caution">
    <text evidence="7">The sequence shown here is derived from an EMBL/GenBank/DDBJ whole genome shotgun (WGS) entry which is preliminary data.</text>
</comment>
<keyword evidence="4" id="KW-0067">ATP-binding</keyword>
<dbReference type="Proteomes" id="UP000230538">
    <property type="component" value="Unassembled WGS sequence"/>
</dbReference>
<evidence type="ECO:0000313" key="8">
    <source>
        <dbReference type="Proteomes" id="UP000230538"/>
    </source>
</evidence>
<evidence type="ECO:0000256" key="5">
    <source>
        <dbReference type="ARBA" id="ARBA00022960"/>
    </source>
</evidence>
<dbReference type="InterPro" id="IPR056546">
    <property type="entry name" value="MreB_MamK-like"/>
</dbReference>
<dbReference type="Pfam" id="PF06723">
    <property type="entry name" value="MreB_Mbl"/>
    <property type="match status" value="1"/>
</dbReference>
<dbReference type="GO" id="GO:0000902">
    <property type="term" value="P:cell morphogenesis"/>
    <property type="evidence" value="ECO:0007669"/>
    <property type="project" value="InterPro"/>
</dbReference>
<gene>
    <name evidence="7" type="ORF">CO181_00715</name>
</gene>
<accession>A0A2M7WYK2</accession>
<dbReference type="Gene3D" id="3.30.420.40">
    <property type="match status" value="1"/>
</dbReference>